<reference evidence="1" key="1">
    <citation type="journal article" date="2021" name="Proc. Natl. Acad. Sci. U.S.A.">
        <title>A Catalog of Tens of Thousands of Viruses from Human Metagenomes Reveals Hidden Associations with Chronic Diseases.</title>
        <authorList>
            <person name="Tisza M.J."/>
            <person name="Buck C.B."/>
        </authorList>
    </citation>
    <scope>NUCLEOTIDE SEQUENCE</scope>
    <source>
        <strain evidence="1">Ctcwu24</strain>
    </source>
</reference>
<organism evidence="1">
    <name type="scientific">Myoviridae sp. ctcwu24</name>
    <dbReference type="NCBI Taxonomy" id="2826670"/>
    <lineage>
        <taxon>Viruses</taxon>
        <taxon>Duplodnaviria</taxon>
        <taxon>Heunggongvirae</taxon>
        <taxon>Uroviricota</taxon>
        <taxon>Caudoviricetes</taxon>
    </lineage>
</organism>
<evidence type="ECO:0000313" key="1">
    <source>
        <dbReference type="EMBL" id="DAD93796.1"/>
    </source>
</evidence>
<dbReference type="EMBL" id="BK015167">
    <property type="protein sequence ID" value="DAD93796.1"/>
    <property type="molecule type" value="Genomic_DNA"/>
</dbReference>
<protein>
    <submittedName>
        <fullName evidence="1">Tail assembly chaperone protein</fullName>
    </submittedName>
</protein>
<dbReference type="Pfam" id="PF21822">
    <property type="entry name" value="Phage_TAC_15"/>
    <property type="match status" value="1"/>
</dbReference>
<sequence>MKQMEVTEKKIGDSTFYIKPFPAFVAVNISGELASVLSPLLGGVAALVGNSNGEVSSEDKPKSIMDVDVEDALPALTSAFSSISGDKFEHLMKKLLINNKNISVECEATNGEVKLLDYDLANEVFCGDVQDMYILCFEVIRLNFKGFFKKIGAQFGSLKELLQKQAPSTKNGETST</sequence>
<dbReference type="InterPro" id="IPR049156">
    <property type="entry name" value="Phage_chap_TAC_15-like"/>
</dbReference>
<accession>A0A8S5NHG8</accession>
<name>A0A8S5NHG8_9CAUD</name>
<proteinExistence type="predicted"/>